<feature type="region of interest" description="Disordered" evidence="1">
    <location>
        <begin position="1"/>
        <end position="32"/>
    </location>
</feature>
<gene>
    <name evidence="2" type="ORF">LJ757_16150</name>
</gene>
<keyword evidence="3" id="KW-1185">Reference proteome</keyword>
<sequence>MTLPRNPKRQPQGVPSGGQFAPDTKSEASGVSLAGRHSRILVGDATIALKERRQQSWPAMQEKLHEEEEAWAASNAALAAQDLFPGADSLEYNVDSDGTITELEILNGKNLVGSVWLDEAGRYRGSSDWVEGRVLRHLNRRSLDSLTDQGASVEDNPYLTGGIKTVRLPFEGVLGNAYARHTGGTTGSAPSAAAARDALSSRQVDSWNNAIERHERDERAWAASRAAVNARHVFPDADLDELDCYVDSSGKITGVEVLSRGIPFTSLHLEEDGTVNASRENGKLHGSVLGPVVSAGVEQLVEQGATVREVPGGDEADAGRGQIVNIRFDDVIMEAASRVPDRE</sequence>
<name>A0A9X1SGF5_9MICC</name>
<dbReference type="AlphaFoldDB" id="A0A9X1SGF5"/>
<evidence type="ECO:0000256" key="1">
    <source>
        <dbReference type="SAM" id="MobiDB-lite"/>
    </source>
</evidence>
<accession>A0A9X1SGF5</accession>
<organism evidence="2 3">
    <name type="scientific">Arthrobacter caoxuetaonis</name>
    <dbReference type="NCBI Taxonomy" id="2886935"/>
    <lineage>
        <taxon>Bacteria</taxon>
        <taxon>Bacillati</taxon>
        <taxon>Actinomycetota</taxon>
        <taxon>Actinomycetes</taxon>
        <taxon>Micrococcales</taxon>
        <taxon>Micrococcaceae</taxon>
        <taxon>Arthrobacter</taxon>
    </lineage>
</organism>
<evidence type="ECO:0000313" key="2">
    <source>
        <dbReference type="EMBL" id="MCC3299324.1"/>
    </source>
</evidence>
<dbReference type="Proteomes" id="UP001139158">
    <property type="component" value="Unassembled WGS sequence"/>
</dbReference>
<proteinExistence type="predicted"/>
<evidence type="ECO:0000313" key="3">
    <source>
        <dbReference type="Proteomes" id="UP001139158"/>
    </source>
</evidence>
<comment type="caution">
    <text evidence="2">The sequence shown here is derived from an EMBL/GenBank/DDBJ whole genome shotgun (WGS) entry which is preliminary data.</text>
</comment>
<protein>
    <submittedName>
        <fullName evidence="2">Uncharacterized protein</fullName>
    </submittedName>
</protein>
<dbReference type="RefSeq" id="WP_227897311.1">
    <property type="nucleotide sequence ID" value="NZ_CP099467.1"/>
</dbReference>
<reference evidence="2" key="1">
    <citation type="submission" date="2021-10" db="EMBL/GenBank/DDBJ databases">
        <title>Novel species in genus Arthrobacter.</title>
        <authorList>
            <person name="Liu Y."/>
        </authorList>
    </citation>
    <scope>NUCLEOTIDE SEQUENCE</scope>
    <source>
        <strain evidence="2">Zg-Y453</strain>
    </source>
</reference>
<dbReference type="EMBL" id="JAJFZV010000018">
    <property type="protein sequence ID" value="MCC3299324.1"/>
    <property type="molecule type" value="Genomic_DNA"/>
</dbReference>